<reference evidence="3 4" key="1">
    <citation type="journal article" date="2019" name="Int. J. Syst. Evol. Microbiol.">
        <title>The Global Catalogue of Microorganisms (GCM) 10K type strain sequencing project: providing services to taxonomists for standard genome sequencing and annotation.</title>
        <authorList>
            <consortium name="The Broad Institute Genomics Platform"/>
            <consortium name="The Broad Institute Genome Sequencing Center for Infectious Disease"/>
            <person name="Wu L."/>
            <person name="Ma J."/>
        </authorList>
    </citation>
    <scope>NUCLEOTIDE SEQUENCE [LARGE SCALE GENOMIC DNA]</scope>
    <source>
        <strain evidence="3 4">CGMCC 1.12237</strain>
    </source>
</reference>
<organism evidence="3 4">
    <name type="scientific">Salinirubrum litoreum</name>
    <dbReference type="NCBI Taxonomy" id="1126234"/>
    <lineage>
        <taxon>Archaea</taxon>
        <taxon>Methanobacteriati</taxon>
        <taxon>Methanobacteriota</taxon>
        <taxon>Stenosarchaea group</taxon>
        <taxon>Halobacteria</taxon>
        <taxon>Halobacteriales</taxon>
        <taxon>Haloferacaceae</taxon>
        <taxon>Salinirubrum</taxon>
    </lineage>
</organism>
<evidence type="ECO:0000256" key="1">
    <source>
        <dbReference type="SAM" id="MobiDB-lite"/>
    </source>
</evidence>
<proteinExistence type="predicted"/>
<feature type="compositionally biased region" description="Acidic residues" evidence="1">
    <location>
        <begin position="12"/>
        <end position="22"/>
    </location>
</feature>
<dbReference type="Pfam" id="PF25955">
    <property type="entry name" value="DUF7992"/>
    <property type="match status" value="1"/>
</dbReference>
<keyword evidence="4" id="KW-1185">Reference proteome</keyword>
<evidence type="ECO:0000259" key="2">
    <source>
        <dbReference type="Pfam" id="PF25955"/>
    </source>
</evidence>
<protein>
    <recommendedName>
        <fullName evidence="2">DUF7992 domain-containing protein</fullName>
    </recommendedName>
</protein>
<evidence type="ECO:0000313" key="4">
    <source>
        <dbReference type="Proteomes" id="UP001596201"/>
    </source>
</evidence>
<dbReference type="Proteomes" id="UP001596201">
    <property type="component" value="Unassembled WGS sequence"/>
</dbReference>
<evidence type="ECO:0000313" key="3">
    <source>
        <dbReference type="EMBL" id="MFC5367062.1"/>
    </source>
</evidence>
<gene>
    <name evidence="3" type="ORF">ACFPJ5_08925</name>
</gene>
<feature type="domain" description="DUF7992" evidence="2">
    <location>
        <begin position="3"/>
        <end position="152"/>
    </location>
</feature>
<dbReference type="RefSeq" id="WP_227231536.1">
    <property type="nucleotide sequence ID" value="NZ_JAJCVJ010000004.1"/>
</dbReference>
<dbReference type="EMBL" id="JBHSKX010000001">
    <property type="protein sequence ID" value="MFC5367062.1"/>
    <property type="molecule type" value="Genomic_DNA"/>
</dbReference>
<name>A0ABD5RBI8_9EURY</name>
<sequence length="152" mass="17708">MSLDVQPPEPPELAEIDPNQYDDAEVVGETDYRRAELSEFLEAGAWREAFDEWKVHTDIGDPEWRVIEDLDMIQQFDFFWDDFADRVGYHAPGLPEDWRERDLHPNLVSWGMVSGINAAMTELGQVVSRVLKEEYIDWEAEYDAPDDLPDFD</sequence>
<feature type="region of interest" description="Disordered" evidence="1">
    <location>
        <begin position="1"/>
        <end position="22"/>
    </location>
</feature>
<accession>A0ABD5RBI8</accession>
<comment type="caution">
    <text evidence="3">The sequence shown here is derived from an EMBL/GenBank/DDBJ whole genome shotgun (WGS) entry which is preliminary data.</text>
</comment>
<dbReference type="InterPro" id="IPR058305">
    <property type="entry name" value="DUF7992"/>
</dbReference>
<dbReference type="AlphaFoldDB" id="A0ABD5RBI8"/>